<dbReference type="EMBL" id="CP092873">
    <property type="protein sequence ID" value="UYV73895.1"/>
    <property type="molecule type" value="Genomic_DNA"/>
</dbReference>
<dbReference type="Proteomes" id="UP001235939">
    <property type="component" value="Chromosome 11"/>
</dbReference>
<reference evidence="1 2" key="1">
    <citation type="submission" date="2022-01" db="EMBL/GenBank/DDBJ databases">
        <title>A chromosomal length assembly of Cordylochernes scorpioides.</title>
        <authorList>
            <person name="Zeh D."/>
            <person name="Zeh J."/>
        </authorList>
    </citation>
    <scope>NUCLEOTIDE SEQUENCE [LARGE SCALE GENOMIC DNA]</scope>
    <source>
        <strain evidence="1">IN4F17</strain>
        <tissue evidence="1">Whole Body</tissue>
    </source>
</reference>
<protein>
    <submittedName>
        <fullName evidence="1">Uncharacterized protein</fullName>
    </submittedName>
</protein>
<gene>
    <name evidence="1" type="ORF">LAZ67_11001325</name>
</gene>
<keyword evidence="2" id="KW-1185">Reference proteome</keyword>
<accession>A0ABY6L282</accession>
<organism evidence="1 2">
    <name type="scientific">Cordylochernes scorpioides</name>
    <dbReference type="NCBI Taxonomy" id="51811"/>
    <lineage>
        <taxon>Eukaryota</taxon>
        <taxon>Metazoa</taxon>
        <taxon>Ecdysozoa</taxon>
        <taxon>Arthropoda</taxon>
        <taxon>Chelicerata</taxon>
        <taxon>Arachnida</taxon>
        <taxon>Pseudoscorpiones</taxon>
        <taxon>Cheliferoidea</taxon>
        <taxon>Chernetidae</taxon>
        <taxon>Cordylochernes</taxon>
    </lineage>
</organism>
<evidence type="ECO:0000313" key="2">
    <source>
        <dbReference type="Proteomes" id="UP001235939"/>
    </source>
</evidence>
<proteinExistence type="predicted"/>
<evidence type="ECO:0000313" key="1">
    <source>
        <dbReference type="EMBL" id="UYV73895.1"/>
    </source>
</evidence>
<name>A0ABY6L282_9ARAC</name>
<sequence>MKLKGRIFDNVDMIQAESKATLRKPQKVILSPASTIGKKDGTDGSHIEHWTYLGDEKMVASSKLFLGRSSSLLGDEKGLSVLLAVVSSS</sequence>